<dbReference type="Gene3D" id="3.50.50.60">
    <property type="entry name" value="FAD/NAD(P)-binding domain"/>
    <property type="match status" value="2"/>
</dbReference>
<evidence type="ECO:0000256" key="3">
    <source>
        <dbReference type="ARBA" id="ARBA00022630"/>
    </source>
</evidence>
<accession>A0ABW5W3Z2</accession>
<evidence type="ECO:0000256" key="4">
    <source>
        <dbReference type="ARBA" id="ARBA00022827"/>
    </source>
</evidence>
<dbReference type="InterPro" id="IPR020946">
    <property type="entry name" value="Flavin_mOase-like"/>
</dbReference>
<dbReference type="GO" id="GO:0004497">
    <property type="term" value="F:monooxygenase activity"/>
    <property type="evidence" value="ECO:0007669"/>
    <property type="project" value="UniProtKB-KW"/>
</dbReference>
<organism evidence="8 9">
    <name type="scientific">Prauserella oleivorans</name>
    <dbReference type="NCBI Taxonomy" id="1478153"/>
    <lineage>
        <taxon>Bacteria</taxon>
        <taxon>Bacillati</taxon>
        <taxon>Actinomycetota</taxon>
        <taxon>Actinomycetes</taxon>
        <taxon>Pseudonocardiales</taxon>
        <taxon>Pseudonocardiaceae</taxon>
        <taxon>Prauserella</taxon>
    </lineage>
</organism>
<dbReference type="PANTHER" id="PTHR43098">
    <property type="entry name" value="L-ORNITHINE N(5)-MONOOXYGENASE-RELATED"/>
    <property type="match status" value="1"/>
</dbReference>
<sequence>MAASTTTAPQDHDAIIVGAGFAGLYAIHKLRDQLGLDVQAFDAAGDVGGTWYWNRYPGARVDIESVHYSYSFDEDLQREWHWTEKFCAQPEILSYLSHVADRFDLRRSIRFGTRITSVTWDDDAGLWEVRTDKGDVLRAPYFVSGAGTLSVPKKPEFPGVDTFAGEVYMTGNWPHEEPSFEGKRVGIIGVGSSGIQAVSELAKMSGHLTVFQRTPNYATPIGNAPTDPEEEARDKANYRQIREASRNHFLGVPYSDVQPSALAVSAEERRRVFEDRWNRGGFRLFIDAFQDILFDQRANDTVAEYIRERIRERVKDPRTAELLCPKDYPYGTKRPPLETDYYEAYNRDNVELVDVKSNPIAEVTPRGVRLADGTEYELDCLVLATGFDACTGPLLAMNITGRGGRKLAEHWADGPQTYLGLMSSGFPNLFMITGPQSPSVLYNMPLAIEDHVDFLADAISHLRENGLAVIEPSEDAEREWVRHTNELADATLLPNSPTSWYMGNNVPGKPKRVLVYLGGAPAYRAKCDEVVRNGYEGFHLTARGALVGA</sequence>
<comment type="cofactor">
    <cofactor evidence="1">
        <name>FAD</name>
        <dbReference type="ChEBI" id="CHEBI:57692"/>
    </cofactor>
</comment>
<dbReference type="Pfam" id="PF00743">
    <property type="entry name" value="FMO-like"/>
    <property type="match status" value="1"/>
</dbReference>
<dbReference type="Proteomes" id="UP001597478">
    <property type="component" value="Unassembled WGS sequence"/>
</dbReference>
<proteinExistence type="inferred from homology"/>
<dbReference type="InterPro" id="IPR036188">
    <property type="entry name" value="FAD/NAD-bd_sf"/>
</dbReference>
<dbReference type="SUPFAM" id="SSF51905">
    <property type="entry name" value="FAD/NAD(P)-binding domain"/>
    <property type="match status" value="2"/>
</dbReference>
<evidence type="ECO:0000256" key="2">
    <source>
        <dbReference type="ARBA" id="ARBA00010139"/>
    </source>
</evidence>
<reference evidence="9" key="1">
    <citation type="journal article" date="2019" name="Int. J. Syst. Evol. Microbiol.">
        <title>The Global Catalogue of Microorganisms (GCM) 10K type strain sequencing project: providing services to taxonomists for standard genome sequencing and annotation.</title>
        <authorList>
            <consortium name="The Broad Institute Genomics Platform"/>
            <consortium name="The Broad Institute Genome Sequencing Center for Infectious Disease"/>
            <person name="Wu L."/>
            <person name="Ma J."/>
        </authorList>
    </citation>
    <scope>NUCLEOTIDE SEQUENCE [LARGE SCALE GENOMIC DNA]</scope>
    <source>
        <strain evidence="9">IBRC-M 10906</strain>
    </source>
</reference>
<keyword evidence="9" id="KW-1185">Reference proteome</keyword>
<evidence type="ECO:0000256" key="1">
    <source>
        <dbReference type="ARBA" id="ARBA00001974"/>
    </source>
</evidence>
<evidence type="ECO:0000313" key="8">
    <source>
        <dbReference type="EMBL" id="MFD2798643.1"/>
    </source>
</evidence>
<dbReference type="EMBL" id="JBHUOF010000004">
    <property type="protein sequence ID" value="MFD2798643.1"/>
    <property type="molecule type" value="Genomic_DNA"/>
</dbReference>
<dbReference type="InterPro" id="IPR050775">
    <property type="entry name" value="FAD-binding_Monooxygenases"/>
</dbReference>
<dbReference type="EC" id="1.14.13.-" evidence="8"/>
<dbReference type="RefSeq" id="WP_377389673.1">
    <property type="nucleotide sequence ID" value="NZ_JBHSAN010000017.1"/>
</dbReference>
<keyword evidence="6 8" id="KW-0560">Oxidoreductase</keyword>
<evidence type="ECO:0000256" key="7">
    <source>
        <dbReference type="ARBA" id="ARBA00023033"/>
    </source>
</evidence>
<evidence type="ECO:0000256" key="5">
    <source>
        <dbReference type="ARBA" id="ARBA00022857"/>
    </source>
</evidence>
<evidence type="ECO:0000256" key="6">
    <source>
        <dbReference type="ARBA" id="ARBA00023002"/>
    </source>
</evidence>
<dbReference type="PANTHER" id="PTHR43098:SF3">
    <property type="entry name" value="L-ORNITHINE N(5)-MONOOXYGENASE-RELATED"/>
    <property type="match status" value="1"/>
</dbReference>
<keyword evidence="3" id="KW-0285">Flavoprotein</keyword>
<keyword evidence="7 8" id="KW-0503">Monooxygenase</keyword>
<keyword evidence="4" id="KW-0274">FAD</keyword>
<name>A0ABW5W3Z2_9PSEU</name>
<protein>
    <submittedName>
        <fullName evidence="8">Flavin-containing monooxygenase</fullName>
        <ecNumber evidence="8">1.14.13.-</ecNumber>
    </submittedName>
</protein>
<keyword evidence="5" id="KW-0521">NADP</keyword>
<comment type="caution">
    <text evidence="8">The sequence shown here is derived from an EMBL/GenBank/DDBJ whole genome shotgun (WGS) entry which is preliminary data.</text>
</comment>
<gene>
    <name evidence="8" type="ORF">ACFS2C_04470</name>
</gene>
<evidence type="ECO:0000313" key="9">
    <source>
        <dbReference type="Proteomes" id="UP001597478"/>
    </source>
</evidence>
<comment type="similarity">
    <text evidence="2">Belongs to the FAD-binding monooxygenase family.</text>
</comment>